<evidence type="ECO:0000256" key="6">
    <source>
        <dbReference type="ARBA" id="ARBA00023098"/>
    </source>
</evidence>
<dbReference type="NCBIfam" id="TIGR00747">
    <property type="entry name" value="fabH"/>
    <property type="match status" value="1"/>
</dbReference>
<dbReference type="GO" id="GO:0005737">
    <property type="term" value="C:cytoplasm"/>
    <property type="evidence" value="ECO:0007669"/>
    <property type="project" value="UniProtKB-SubCell"/>
</dbReference>
<sequence>MKNAKMIGFGLYTPKNLVENERLQEFLETSDEWIRTRTGIERRYISLDENTSDLAVEASKKALNQAGLSAEDIDLIIVATVTPDNFTPSTACIVQDKLGAKNAWAFDINAACTGFIYALKLGRSLIRSSEAKNALIIGAETLSKALNWEDRGSCVLFGDGAGATVLTSTEEDCGIKCVNVKSDGSKGDSLVIQGLPLNSPFKDGKEISENYINMNGREIFKFATKVMEESIVEILEKENIKIEDIDAIIPHQANLRIIDYVVKRLGIPREKFITNLQNYGNTSGASIPIALCEAIDDGKVKKGDNIIMVGFGGGLTWGSALIKL</sequence>
<dbReference type="EMBL" id="CP010994">
    <property type="protein sequence ID" value="AMN35599.1"/>
    <property type="molecule type" value="Genomic_DNA"/>
</dbReference>
<keyword evidence="6 14" id="KW-0443">Lipid metabolism</keyword>
<dbReference type="Pfam" id="PF08541">
    <property type="entry name" value="ACP_syn_III_C"/>
    <property type="match status" value="1"/>
</dbReference>
<evidence type="ECO:0000256" key="5">
    <source>
        <dbReference type="ARBA" id="ARBA00022832"/>
    </source>
</evidence>
<feature type="region of interest" description="ACP-binding" evidence="14">
    <location>
        <begin position="252"/>
        <end position="256"/>
    </location>
</feature>
<protein>
    <recommendedName>
        <fullName evidence="14">Beta-ketoacyl-[acyl-carrier-protein] synthase III</fullName>
        <shortName evidence="14">Beta-ketoacyl-ACP synthase III</shortName>
        <shortName evidence="14">KAS III</shortName>
        <ecNumber evidence="14">2.3.1.180</ecNumber>
    </recommendedName>
    <alternativeName>
        <fullName evidence="14">3-oxoacyl-[acyl-carrier-protein] synthase 3</fullName>
    </alternativeName>
    <alternativeName>
        <fullName evidence="14">3-oxoacyl-[acyl-carrier-protein] synthase III</fullName>
    </alternativeName>
</protein>
<dbReference type="InterPro" id="IPR013747">
    <property type="entry name" value="ACP_syn_III_C"/>
</dbReference>
<evidence type="ECO:0000256" key="1">
    <source>
        <dbReference type="ARBA" id="ARBA00005194"/>
    </source>
</evidence>
<keyword evidence="3 14" id="KW-0444">Lipid biosynthesis</keyword>
<dbReference type="HAMAP" id="MF_01815">
    <property type="entry name" value="FabH"/>
    <property type="match status" value="1"/>
</dbReference>
<dbReference type="Pfam" id="PF08545">
    <property type="entry name" value="ACP_syn_III"/>
    <property type="match status" value="1"/>
</dbReference>
<feature type="domain" description="Beta-ketoacyl-[acyl-carrier-protein] synthase III C-terminal" evidence="15">
    <location>
        <begin position="235"/>
        <end position="323"/>
    </location>
</feature>
<dbReference type="PATRIC" id="fig|1502.177.peg.1534"/>
<evidence type="ECO:0000256" key="14">
    <source>
        <dbReference type="HAMAP-Rule" id="MF_01815"/>
    </source>
</evidence>
<dbReference type="PANTHER" id="PTHR43091:SF1">
    <property type="entry name" value="BETA-KETOACYL-[ACYL-CARRIER-PROTEIN] SYNTHASE III, CHLOROPLASTIC"/>
    <property type="match status" value="1"/>
</dbReference>
<dbReference type="InterPro" id="IPR016039">
    <property type="entry name" value="Thiolase-like"/>
</dbReference>
<comment type="pathway">
    <text evidence="1 14">Lipid metabolism; fatty acid biosynthesis.</text>
</comment>
<comment type="catalytic activity">
    <reaction evidence="11">
        <text>(2S)-2-methylbutanoyl-CoA + malonyl-[ACP] + H(+) = (4S)-4-methyl-3-oxohexanoyl-[ACP] + CO2 + CoA</text>
        <dbReference type="Rhea" id="RHEA:42276"/>
        <dbReference type="Rhea" id="RHEA-COMP:9623"/>
        <dbReference type="Rhea" id="RHEA-COMP:17148"/>
        <dbReference type="ChEBI" id="CHEBI:15378"/>
        <dbReference type="ChEBI" id="CHEBI:16526"/>
        <dbReference type="ChEBI" id="CHEBI:57287"/>
        <dbReference type="ChEBI" id="CHEBI:78449"/>
        <dbReference type="ChEBI" id="CHEBI:88166"/>
        <dbReference type="ChEBI" id="CHEBI:167462"/>
        <dbReference type="EC" id="2.3.1.300"/>
    </reaction>
    <physiologicalReaction direction="left-to-right" evidence="11">
        <dbReference type="Rhea" id="RHEA:42277"/>
    </physiologicalReaction>
</comment>
<evidence type="ECO:0000256" key="12">
    <source>
        <dbReference type="ARBA" id="ARBA00052467"/>
    </source>
</evidence>
<dbReference type="FunFam" id="3.40.47.10:FF:000004">
    <property type="entry name" value="3-oxoacyl-[acyl-carrier-protein] synthase 3"/>
    <property type="match status" value="1"/>
</dbReference>
<comment type="subcellular location">
    <subcellularLocation>
        <location evidence="14">Cytoplasm</location>
    </subcellularLocation>
</comment>
<keyword evidence="5 14" id="KW-0276">Fatty acid metabolism</keyword>
<dbReference type="SUPFAM" id="SSF53901">
    <property type="entry name" value="Thiolase-like"/>
    <property type="match status" value="1"/>
</dbReference>
<comment type="similarity">
    <text evidence="2 14">Belongs to the thiolase-like superfamily. FabH family.</text>
</comment>
<evidence type="ECO:0000313" key="18">
    <source>
        <dbReference type="Proteomes" id="UP000070260"/>
    </source>
</evidence>
<organism evidence="17 18">
    <name type="scientific">Clostridium perfringens</name>
    <dbReference type="NCBI Taxonomy" id="1502"/>
    <lineage>
        <taxon>Bacteria</taxon>
        <taxon>Bacillati</taxon>
        <taxon>Bacillota</taxon>
        <taxon>Clostridia</taxon>
        <taxon>Eubacteriales</taxon>
        <taxon>Clostridiaceae</taxon>
        <taxon>Clostridium</taxon>
    </lineage>
</organism>
<evidence type="ECO:0000256" key="7">
    <source>
        <dbReference type="ARBA" id="ARBA00023160"/>
    </source>
</evidence>
<evidence type="ECO:0000256" key="3">
    <source>
        <dbReference type="ARBA" id="ARBA00022516"/>
    </source>
</evidence>
<dbReference type="GO" id="GO:0004315">
    <property type="term" value="F:3-oxoacyl-[acyl-carrier-protein] synthase activity"/>
    <property type="evidence" value="ECO:0007669"/>
    <property type="project" value="InterPro"/>
</dbReference>
<dbReference type="Proteomes" id="UP000070260">
    <property type="component" value="Chromosome"/>
</dbReference>
<dbReference type="NCBIfam" id="NF006829">
    <property type="entry name" value="PRK09352.1"/>
    <property type="match status" value="1"/>
</dbReference>
<evidence type="ECO:0000259" key="16">
    <source>
        <dbReference type="Pfam" id="PF08545"/>
    </source>
</evidence>
<dbReference type="PANTHER" id="PTHR43091">
    <property type="entry name" value="3-OXOACYL-[ACYL-CARRIER-PROTEIN] SYNTHASE"/>
    <property type="match status" value="1"/>
</dbReference>
<comment type="catalytic activity">
    <reaction evidence="10">
        <text>malonyl-[ACP] + acetyl-CoA + H(+) = 3-oxobutanoyl-[ACP] + CO2 + CoA</text>
        <dbReference type="Rhea" id="RHEA:12080"/>
        <dbReference type="Rhea" id="RHEA-COMP:9623"/>
        <dbReference type="Rhea" id="RHEA-COMP:9625"/>
        <dbReference type="ChEBI" id="CHEBI:15378"/>
        <dbReference type="ChEBI" id="CHEBI:16526"/>
        <dbReference type="ChEBI" id="CHEBI:57287"/>
        <dbReference type="ChEBI" id="CHEBI:57288"/>
        <dbReference type="ChEBI" id="CHEBI:78449"/>
        <dbReference type="ChEBI" id="CHEBI:78450"/>
        <dbReference type="EC" id="2.3.1.180"/>
    </reaction>
    <physiologicalReaction direction="left-to-right" evidence="10">
        <dbReference type="Rhea" id="RHEA:12081"/>
    </physiologicalReaction>
</comment>
<comment type="subunit">
    <text evidence="14">Homodimer.</text>
</comment>
<gene>
    <name evidence="14" type="primary">fabH</name>
    <name evidence="17" type="ORF">JFP838_07495</name>
</gene>
<keyword evidence="8 14" id="KW-0511">Multifunctional enzyme</keyword>
<dbReference type="AlphaFoldDB" id="A0A127EI11"/>
<comment type="domain">
    <text evidence="14">The last Arg residue of the ACP-binding site is essential for the weak association between ACP/AcpP and FabH.</text>
</comment>
<feature type="active site" evidence="14">
    <location>
        <position position="112"/>
    </location>
</feature>
<reference evidence="17 18" key="1">
    <citation type="journal article" date="2016" name="PLoS ONE">
        <title>Plasmid Characterization and Chromosome Analysis of Two netF+ Clostridium perfringens Isolates Associated with Foal and Canine Necrotizing Enteritis.</title>
        <authorList>
            <person name="Mehdizadeh Gohari I."/>
            <person name="Kropinski A.M."/>
            <person name="Weese S.J."/>
            <person name="Parreira V.R."/>
            <person name="Whitehead A.E."/>
            <person name="Boerlin P."/>
            <person name="Prescott J.F."/>
        </authorList>
    </citation>
    <scope>NUCLEOTIDE SEQUENCE [LARGE SCALE GENOMIC DNA]</scope>
    <source>
        <strain evidence="17 18">JP838</strain>
    </source>
</reference>
<feature type="active site" evidence="14">
    <location>
        <position position="251"/>
    </location>
</feature>
<dbReference type="OrthoDB" id="9815506at2"/>
<dbReference type="GO" id="GO:0033818">
    <property type="term" value="F:beta-ketoacyl-acyl-carrier-protein synthase III activity"/>
    <property type="evidence" value="ECO:0007669"/>
    <property type="project" value="UniProtKB-UniRule"/>
</dbReference>
<dbReference type="InterPro" id="IPR004655">
    <property type="entry name" value="FabH"/>
</dbReference>
<comment type="catalytic activity">
    <reaction evidence="13">
        <text>3-methylbutanoyl-CoA + malonyl-[ACP] + H(+) = 5-methyl-3-oxohexanoyl-[ACP] + CO2 + CoA</text>
        <dbReference type="Rhea" id="RHEA:42272"/>
        <dbReference type="Rhea" id="RHEA-COMP:9623"/>
        <dbReference type="Rhea" id="RHEA-COMP:9941"/>
        <dbReference type="ChEBI" id="CHEBI:15378"/>
        <dbReference type="ChEBI" id="CHEBI:16526"/>
        <dbReference type="ChEBI" id="CHEBI:57287"/>
        <dbReference type="ChEBI" id="CHEBI:57345"/>
        <dbReference type="ChEBI" id="CHEBI:78449"/>
        <dbReference type="ChEBI" id="CHEBI:78822"/>
        <dbReference type="EC" id="2.3.1.300"/>
    </reaction>
    <physiologicalReaction direction="left-to-right" evidence="13">
        <dbReference type="Rhea" id="RHEA:42273"/>
    </physiologicalReaction>
</comment>
<dbReference type="GO" id="GO:0006633">
    <property type="term" value="P:fatty acid biosynthetic process"/>
    <property type="evidence" value="ECO:0007669"/>
    <property type="project" value="UniProtKB-UniRule"/>
</dbReference>
<dbReference type="RefSeq" id="WP_061427838.1">
    <property type="nucleotide sequence ID" value="NZ_CATNZO010000001.1"/>
</dbReference>
<dbReference type="CDD" id="cd00830">
    <property type="entry name" value="KAS_III"/>
    <property type="match status" value="1"/>
</dbReference>
<proteinExistence type="inferred from homology"/>
<evidence type="ECO:0000256" key="10">
    <source>
        <dbReference type="ARBA" id="ARBA00051096"/>
    </source>
</evidence>
<evidence type="ECO:0000256" key="2">
    <source>
        <dbReference type="ARBA" id="ARBA00008642"/>
    </source>
</evidence>
<dbReference type="UniPathway" id="UPA00094"/>
<keyword evidence="9 14" id="KW-0012">Acyltransferase</keyword>
<feature type="domain" description="Beta-ketoacyl-[acyl-carrier-protein] synthase III N-terminal" evidence="16">
    <location>
        <begin position="106"/>
        <end position="184"/>
    </location>
</feature>
<evidence type="ECO:0000259" key="15">
    <source>
        <dbReference type="Pfam" id="PF08541"/>
    </source>
</evidence>
<keyword evidence="14" id="KW-0963">Cytoplasm</keyword>
<feature type="active site" evidence="14">
    <location>
        <position position="281"/>
    </location>
</feature>
<evidence type="ECO:0000256" key="9">
    <source>
        <dbReference type="ARBA" id="ARBA00023315"/>
    </source>
</evidence>
<evidence type="ECO:0000313" key="17">
    <source>
        <dbReference type="EMBL" id="AMN35599.1"/>
    </source>
</evidence>
<evidence type="ECO:0000256" key="13">
    <source>
        <dbReference type="ARBA" id="ARBA00052985"/>
    </source>
</evidence>
<name>A0A127EI11_CLOPF</name>
<comment type="function">
    <text evidence="14">Catalyzes the condensation reaction of fatty acid synthesis by the addition to an acyl acceptor of two carbons from malonyl-ACP. Catalyzes the first condensation reaction which initiates fatty acid synthesis and may therefore play a role in governing the total rate of fatty acid production. Possesses both acetoacetyl-ACP synthase and acetyl transacylase activities. Its substrate specificity determines the biosynthesis of branched-chain and/or straight-chain of fatty acids.</text>
</comment>
<evidence type="ECO:0000256" key="4">
    <source>
        <dbReference type="ARBA" id="ARBA00022679"/>
    </source>
</evidence>
<keyword evidence="4 14" id="KW-0808">Transferase</keyword>
<dbReference type="EC" id="2.3.1.180" evidence="14"/>
<dbReference type="InterPro" id="IPR013751">
    <property type="entry name" value="ACP_syn_III_N"/>
</dbReference>
<comment type="catalytic activity">
    <reaction evidence="12">
        <text>2-methylpropanoyl-CoA + malonyl-[ACP] + H(+) = 4-methyl-3-oxopentanoyl-[ACP] + CO2 + CoA</text>
        <dbReference type="Rhea" id="RHEA:42268"/>
        <dbReference type="Rhea" id="RHEA-COMP:9623"/>
        <dbReference type="Rhea" id="RHEA-COMP:9940"/>
        <dbReference type="ChEBI" id="CHEBI:15378"/>
        <dbReference type="ChEBI" id="CHEBI:16526"/>
        <dbReference type="ChEBI" id="CHEBI:57287"/>
        <dbReference type="ChEBI" id="CHEBI:57338"/>
        <dbReference type="ChEBI" id="CHEBI:78449"/>
        <dbReference type="ChEBI" id="CHEBI:78820"/>
        <dbReference type="EC" id="2.3.1.300"/>
    </reaction>
    <physiologicalReaction direction="left-to-right" evidence="12">
        <dbReference type="Rhea" id="RHEA:42269"/>
    </physiologicalReaction>
</comment>
<dbReference type="Gene3D" id="3.40.47.10">
    <property type="match status" value="1"/>
</dbReference>
<accession>A0A127EI11</accession>
<evidence type="ECO:0000256" key="8">
    <source>
        <dbReference type="ARBA" id="ARBA00023268"/>
    </source>
</evidence>
<keyword evidence="7 14" id="KW-0275">Fatty acid biosynthesis</keyword>
<evidence type="ECO:0000256" key="11">
    <source>
        <dbReference type="ARBA" id="ARBA00052407"/>
    </source>
</evidence>